<organism evidence="1 2">
    <name type="scientific">Peribacillus castrilensis</name>
    <dbReference type="NCBI Taxonomy" id="2897690"/>
    <lineage>
        <taxon>Bacteria</taxon>
        <taxon>Bacillati</taxon>
        <taxon>Bacillota</taxon>
        <taxon>Bacilli</taxon>
        <taxon>Bacillales</taxon>
        <taxon>Bacillaceae</taxon>
        <taxon>Peribacillus</taxon>
    </lineage>
</organism>
<reference evidence="1 2" key="1">
    <citation type="submission" date="2023-03" db="EMBL/GenBank/DDBJ databases">
        <title>Bacillus Genome Sequencing.</title>
        <authorList>
            <person name="Dunlap C."/>
        </authorList>
    </citation>
    <scope>NUCLEOTIDE SEQUENCE [LARGE SCALE GENOMIC DNA]</scope>
    <source>
        <strain evidence="1 2">B-41290</strain>
    </source>
</reference>
<comment type="caution">
    <text evidence="1">The sequence shown here is derived from an EMBL/GenBank/DDBJ whole genome shotgun (WGS) entry which is preliminary data.</text>
</comment>
<dbReference type="AlphaFoldDB" id="A0AAW9N8U7"/>
<proteinExistence type="predicted"/>
<protein>
    <submittedName>
        <fullName evidence="1">Uncharacterized protein</fullName>
    </submittedName>
</protein>
<keyword evidence="2" id="KW-1185">Reference proteome</keyword>
<sequence length="51" mass="5536">MKNMLSIVVLILLIGLGFVSNNEVAFAGTMEYSVKANIPKNQVNKNSPILT</sequence>
<accession>A0AAW9N8U7</accession>
<dbReference type="EMBL" id="JARNBH010000002">
    <property type="protein sequence ID" value="MEC0271847.1"/>
    <property type="molecule type" value="Genomic_DNA"/>
</dbReference>
<dbReference type="RefSeq" id="WP_367405990.1">
    <property type="nucleotide sequence ID" value="NZ_JARNBH010000002.1"/>
</dbReference>
<name>A0AAW9N8U7_9BACI</name>
<evidence type="ECO:0000313" key="1">
    <source>
        <dbReference type="EMBL" id="MEC0271847.1"/>
    </source>
</evidence>
<evidence type="ECO:0000313" key="2">
    <source>
        <dbReference type="Proteomes" id="UP001307168"/>
    </source>
</evidence>
<dbReference type="Proteomes" id="UP001307168">
    <property type="component" value="Unassembled WGS sequence"/>
</dbReference>
<gene>
    <name evidence="1" type="ORF">P4706_01960</name>
</gene>